<reference evidence="3" key="1">
    <citation type="submission" date="2016-11" db="UniProtKB">
        <authorList>
            <consortium name="WormBaseParasite"/>
        </authorList>
    </citation>
    <scope>IDENTIFICATION</scope>
</reference>
<evidence type="ECO:0000313" key="3">
    <source>
        <dbReference type="WBParaSite" id="Hba_15014"/>
    </source>
</evidence>
<keyword evidence="2" id="KW-1185">Reference proteome</keyword>
<feature type="region of interest" description="Disordered" evidence="1">
    <location>
        <begin position="36"/>
        <end position="59"/>
    </location>
</feature>
<feature type="compositionally biased region" description="Polar residues" evidence="1">
    <location>
        <begin position="36"/>
        <end position="48"/>
    </location>
</feature>
<dbReference type="AlphaFoldDB" id="A0A1I7XBW7"/>
<name>A0A1I7XBW7_HETBA</name>
<dbReference type="Proteomes" id="UP000095283">
    <property type="component" value="Unplaced"/>
</dbReference>
<sequence>MRRSSINMGYSLRRVQLYGTNEQLGLPGCITTSPSPVSTMISSRSTKTWLEDNDMATMD</sequence>
<accession>A0A1I7XBW7</accession>
<evidence type="ECO:0000256" key="1">
    <source>
        <dbReference type="SAM" id="MobiDB-lite"/>
    </source>
</evidence>
<proteinExistence type="predicted"/>
<organism evidence="2 3">
    <name type="scientific">Heterorhabditis bacteriophora</name>
    <name type="common">Entomopathogenic nematode worm</name>
    <dbReference type="NCBI Taxonomy" id="37862"/>
    <lineage>
        <taxon>Eukaryota</taxon>
        <taxon>Metazoa</taxon>
        <taxon>Ecdysozoa</taxon>
        <taxon>Nematoda</taxon>
        <taxon>Chromadorea</taxon>
        <taxon>Rhabditida</taxon>
        <taxon>Rhabditina</taxon>
        <taxon>Rhabditomorpha</taxon>
        <taxon>Strongyloidea</taxon>
        <taxon>Heterorhabditidae</taxon>
        <taxon>Heterorhabditis</taxon>
    </lineage>
</organism>
<evidence type="ECO:0000313" key="2">
    <source>
        <dbReference type="Proteomes" id="UP000095283"/>
    </source>
</evidence>
<dbReference type="WBParaSite" id="Hba_15014">
    <property type="protein sequence ID" value="Hba_15014"/>
    <property type="gene ID" value="Hba_15014"/>
</dbReference>
<protein>
    <submittedName>
        <fullName evidence="3">Uncharacterized protein</fullName>
    </submittedName>
</protein>